<protein>
    <submittedName>
        <fullName evidence="2">Uncharacterized protein</fullName>
    </submittedName>
</protein>
<sequence>MSKKSSSSKAPPNQSHPTSGLGGGAPTSKDIRVPTTPKTQTSTIITTPSSRTHGESASDAAKDRNIPGFHKLYDRGLWLLLPEEKIVTTYFNNLPTDDMLNKPGALPDIGEGPFKYTLVAHPIMKAVPLLRQKDNAIVKETNNNPDHILTPEDYNFFPFPFSGVQVLSHVHPHFVICEVGFTIRNRSIKLKGTKLKDPVALKYLSGLKYSSLIARIAKIYIMWSTLHEQHRRSGVQDATRFETIGPWRDAKDNDSSKTASVRVGGGVASGAPQ</sequence>
<feature type="compositionally biased region" description="Low complexity" evidence="1">
    <location>
        <begin position="34"/>
        <end position="51"/>
    </location>
</feature>
<keyword evidence="3" id="KW-1185">Reference proteome</keyword>
<dbReference type="Proteomes" id="UP001050691">
    <property type="component" value="Unassembled WGS sequence"/>
</dbReference>
<gene>
    <name evidence="2" type="ORF">Clacol_006050</name>
</gene>
<name>A0AAV5ADM4_9AGAM</name>
<dbReference type="EMBL" id="BPWL01000007">
    <property type="protein sequence ID" value="GJJ11812.1"/>
    <property type="molecule type" value="Genomic_DNA"/>
</dbReference>
<accession>A0AAV5ADM4</accession>
<feature type="compositionally biased region" description="Basic and acidic residues" evidence="1">
    <location>
        <begin position="52"/>
        <end position="62"/>
    </location>
</feature>
<proteinExistence type="predicted"/>
<comment type="caution">
    <text evidence="2">The sequence shown here is derived from an EMBL/GenBank/DDBJ whole genome shotgun (WGS) entry which is preliminary data.</text>
</comment>
<feature type="region of interest" description="Disordered" evidence="1">
    <location>
        <begin position="1"/>
        <end position="62"/>
    </location>
</feature>
<organism evidence="2 3">
    <name type="scientific">Clathrus columnatus</name>
    <dbReference type="NCBI Taxonomy" id="1419009"/>
    <lineage>
        <taxon>Eukaryota</taxon>
        <taxon>Fungi</taxon>
        <taxon>Dikarya</taxon>
        <taxon>Basidiomycota</taxon>
        <taxon>Agaricomycotina</taxon>
        <taxon>Agaricomycetes</taxon>
        <taxon>Phallomycetidae</taxon>
        <taxon>Phallales</taxon>
        <taxon>Clathraceae</taxon>
        <taxon>Clathrus</taxon>
    </lineage>
</organism>
<evidence type="ECO:0000313" key="3">
    <source>
        <dbReference type="Proteomes" id="UP001050691"/>
    </source>
</evidence>
<evidence type="ECO:0000313" key="2">
    <source>
        <dbReference type="EMBL" id="GJJ11812.1"/>
    </source>
</evidence>
<evidence type="ECO:0000256" key="1">
    <source>
        <dbReference type="SAM" id="MobiDB-lite"/>
    </source>
</evidence>
<dbReference type="AlphaFoldDB" id="A0AAV5ADM4"/>
<feature type="compositionally biased region" description="Gly residues" evidence="1">
    <location>
        <begin position="263"/>
        <end position="273"/>
    </location>
</feature>
<reference evidence="2" key="1">
    <citation type="submission" date="2021-10" db="EMBL/GenBank/DDBJ databases">
        <title>De novo Genome Assembly of Clathrus columnatus (Basidiomycota, Fungi) Using Illumina and Nanopore Sequence Data.</title>
        <authorList>
            <person name="Ogiso-Tanaka E."/>
            <person name="Itagaki H."/>
            <person name="Hosoya T."/>
            <person name="Hosaka K."/>
        </authorList>
    </citation>
    <scope>NUCLEOTIDE SEQUENCE</scope>
    <source>
        <strain evidence="2">MO-923</strain>
    </source>
</reference>
<feature type="region of interest" description="Disordered" evidence="1">
    <location>
        <begin position="246"/>
        <end position="273"/>
    </location>
</feature>